<dbReference type="Pfam" id="PF00149">
    <property type="entry name" value="Metallophos"/>
    <property type="match status" value="1"/>
</dbReference>
<dbReference type="SUPFAM" id="SSF56300">
    <property type="entry name" value="Metallo-dependent phosphatases"/>
    <property type="match status" value="1"/>
</dbReference>
<gene>
    <name evidence="2" type="ORF">COX46_04570</name>
</gene>
<feature type="non-terminal residue" evidence="2">
    <location>
        <position position="234"/>
    </location>
</feature>
<dbReference type="GO" id="GO:0016787">
    <property type="term" value="F:hydrolase activity"/>
    <property type="evidence" value="ECO:0007669"/>
    <property type="project" value="InterPro"/>
</dbReference>
<dbReference type="PANTHER" id="PTHR43143:SF1">
    <property type="entry name" value="SERINE_THREONINE-PROTEIN PHOSPHATASE CPPED1"/>
    <property type="match status" value="1"/>
</dbReference>
<dbReference type="AlphaFoldDB" id="A0A2G9Y9V5"/>
<dbReference type="InterPro" id="IPR051918">
    <property type="entry name" value="STPP_CPPED1"/>
</dbReference>
<reference evidence="2 3" key="1">
    <citation type="submission" date="2017-09" db="EMBL/GenBank/DDBJ databases">
        <title>Depth-based differentiation of microbial function through sediment-hosted aquifers and enrichment of novel symbionts in the deep terrestrial subsurface.</title>
        <authorList>
            <person name="Probst A.J."/>
            <person name="Ladd B."/>
            <person name="Jarett J.K."/>
            <person name="Geller-Mcgrath D.E."/>
            <person name="Sieber C.M."/>
            <person name="Emerson J.B."/>
            <person name="Anantharaman K."/>
            <person name="Thomas B.C."/>
            <person name="Malmstrom R."/>
            <person name="Stieglmeier M."/>
            <person name="Klingl A."/>
            <person name="Woyke T."/>
            <person name="Ryan C.M."/>
            <person name="Banfield J.F."/>
        </authorList>
    </citation>
    <scope>NUCLEOTIDE SEQUENCE [LARGE SCALE GENOMIC DNA]</scope>
    <source>
        <strain evidence="2">CG23_combo_of_CG06-09_8_20_14_all_48_7</strain>
    </source>
</reference>
<dbReference type="InterPro" id="IPR004843">
    <property type="entry name" value="Calcineurin-like_PHP"/>
</dbReference>
<feature type="domain" description="Calcineurin-like phosphoesterase" evidence="1">
    <location>
        <begin position="20"/>
        <end position="204"/>
    </location>
</feature>
<protein>
    <recommendedName>
        <fullName evidence="1">Calcineurin-like phosphoesterase domain-containing protein</fullName>
    </recommendedName>
</protein>
<dbReference type="EMBL" id="PCRF01000224">
    <property type="protein sequence ID" value="PIP16010.1"/>
    <property type="molecule type" value="Genomic_DNA"/>
</dbReference>
<dbReference type="Gene3D" id="3.60.21.10">
    <property type="match status" value="1"/>
</dbReference>
<sequence length="234" mass="26109">CFLLSKSVSAGAEVAEEWSFAVVGDTQGASLAEPVSPVFDLIIEKINNLKPDFAVHLGDKVAGIADPILQEKQFSVYQEKKARLSIPIYEVAGNHDLPGKETFPVYEAMISPNLYYSFDHRGCHFIVLCSEKVPGMHSSLGQEQINWLEEDLKVHSNAELFFVFLHRPLYRGVLHPCDLRDGWKLGKILKRYKVKYLFVGHEHRFGINRRGGLTEYISGGGGGLLLNFSEESGG</sequence>
<organism evidence="2 3">
    <name type="scientific">bacterium (Candidatus Ratteibacteria) CG23_combo_of_CG06-09_8_20_14_all_48_7</name>
    <dbReference type="NCBI Taxonomy" id="2014292"/>
    <lineage>
        <taxon>Bacteria</taxon>
        <taxon>Candidatus Ratteibacteria</taxon>
    </lineage>
</organism>
<evidence type="ECO:0000313" key="3">
    <source>
        <dbReference type="Proteomes" id="UP000230392"/>
    </source>
</evidence>
<dbReference type="InterPro" id="IPR029052">
    <property type="entry name" value="Metallo-depent_PP-like"/>
</dbReference>
<accession>A0A2G9Y9V5</accession>
<dbReference type="PANTHER" id="PTHR43143">
    <property type="entry name" value="METALLOPHOSPHOESTERASE, CALCINEURIN SUPERFAMILY"/>
    <property type="match status" value="1"/>
</dbReference>
<proteinExistence type="predicted"/>
<name>A0A2G9Y9V5_9BACT</name>
<dbReference type="Proteomes" id="UP000230392">
    <property type="component" value="Unassembled WGS sequence"/>
</dbReference>
<evidence type="ECO:0000259" key="1">
    <source>
        <dbReference type="Pfam" id="PF00149"/>
    </source>
</evidence>
<feature type="non-terminal residue" evidence="2">
    <location>
        <position position="1"/>
    </location>
</feature>
<comment type="caution">
    <text evidence="2">The sequence shown here is derived from an EMBL/GenBank/DDBJ whole genome shotgun (WGS) entry which is preliminary data.</text>
</comment>
<evidence type="ECO:0000313" key="2">
    <source>
        <dbReference type="EMBL" id="PIP16010.1"/>
    </source>
</evidence>